<dbReference type="STRING" id="582667.SAMN05192568_106410"/>
<keyword evidence="2" id="KW-1185">Reference proteome</keyword>
<sequence>MSGGYNLGNPNPTFPTSFDAAVIEGGYVSGDGCWNAYVNADAIAVWGADDVLDRAMIVERYSSRMRARFQKYRGTAAEPRTWADAGNVVHHALRLGLIREVTTTAGERGWRILERDLRWIVVGTGYHREARQVRGLPPAEQAAVDKAEASLARRRATLDRKARENADAWIARVIRDTLRSDPATVVPQMWADRGWVPSWLSGTRLDASAGIVREAHHAAAMDRRTLKAWISDLQEESISSIARPFKRSQEFAALPEHAELPDEDDAALEALL</sequence>
<dbReference type="EMBL" id="FOTK01000064">
    <property type="protein sequence ID" value="SFM84785.1"/>
    <property type="molecule type" value="Genomic_DNA"/>
</dbReference>
<accession>A0A1I4U7B6</accession>
<dbReference type="Proteomes" id="UP000199048">
    <property type="component" value="Unassembled WGS sequence"/>
</dbReference>
<gene>
    <name evidence="1" type="ORF">SAMN05192568_106410</name>
</gene>
<evidence type="ECO:0000313" key="1">
    <source>
        <dbReference type="EMBL" id="SFM84785.1"/>
    </source>
</evidence>
<name>A0A1I4U7B6_9HYPH</name>
<dbReference type="OrthoDB" id="7984847at2"/>
<organism evidence="1 2">
    <name type="scientific">Methylobacterium pseudosasicola</name>
    <dbReference type="NCBI Taxonomy" id="582667"/>
    <lineage>
        <taxon>Bacteria</taxon>
        <taxon>Pseudomonadati</taxon>
        <taxon>Pseudomonadota</taxon>
        <taxon>Alphaproteobacteria</taxon>
        <taxon>Hyphomicrobiales</taxon>
        <taxon>Methylobacteriaceae</taxon>
        <taxon>Methylobacterium</taxon>
    </lineage>
</organism>
<dbReference type="AlphaFoldDB" id="A0A1I4U7B6"/>
<protein>
    <submittedName>
        <fullName evidence="1">Uncharacterized protein</fullName>
    </submittedName>
</protein>
<evidence type="ECO:0000313" key="2">
    <source>
        <dbReference type="Proteomes" id="UP000199048"/>
    </source>
</evidence>
<proteinExistence type="predicted"/>
<reference evidence="2" key="1">
    <citation type="submission" date="2016-10" db="EMBL/GenBank/DDBJ databases">
        <authorList>
            <person name="Varghese N."/>
            <person name="Submissions S."/>
        </authorList>
    </citation>
    <scope>NUCLEOTIDE SEQUENCE [LARGE SCALE GENOMIC DNA]</scope>
    <source>
        <strain evidence="2">BL36</strain>
    </source>
</reference>
<dbReference type="RefSeq" id="WP_092046640.1">
    <property type="nucleotide sequence ID" value="NZ_FOTK01000064.1"/>
</dbReference>